<dbReference type="AlphaFoldDB" id="A0A4R6RX80"/>
<dbReference type="InterPro" id="IPR029058">
    <property type="entry name" value="AB_hydrolase_fold"/>
</dbReference>
<dbReference type="GO" id="GO:0003824">
    <property type="term" value="F:catalytic activity"/>
    <property type="evidence" value="ECO:0007669"/>
    <property type="project" value="UniProtKB-ARBA"/>
</dbReference>
<dbReference type="Gene3D" id="3.40.50.1820">
    <property type="entry name" value="alpha/beta hydrolase"/>
    <property type="match status" value="1"/>
</dbReference>
<feature type="domain" description="AB hydrolase-1" evidence="1">
    <location>
        <begin position="6"/>
        <end position="201"/>
    </location>
</feature>
<dbReference type="PANTHER" id="PTHR37017">
    <property type="entry name" value="AB HYDROLASE-1 DOMAIN-CONTAINING PROTEIN-RELATED"/>
    <property type="match status" value="1"/>
</dbReference>
<accession>A0A4R6RX80</accession>
<dbReference type="Proteomes" id="UP000295444">
    <property type="component" value="Unassembled WGS sequence"/>
</dbReference>
<comment type="caution">
    <text evidence="2">The sequence shown here is derived from an EMBL/GenBank/DDBJ whole genome shotgun (WGS) entry which is preliminary data.</text>
</comment>
<reference evidence="2 3" key="1">
    <citation type="submission" date="2019-03" db="EMBL/GenBank/DDBJ databases">
        <title>Genomic Encyclopedia of Type Strains, Phase IV (KMG-IV): sequencing the most valuable type-strain genomes for metagenomic binning, comparative biology and taxonomic classification.</title>
        <authorList>
            <person name="Goeker M."/>
        </authorList>
    </citation>
    <scope>NUCLEOTIDE SEQUENCE [LARGE SCALE GENOMIC DNA]</scope>
    <source>
        <strain evidence="2 3">DSM 45361</strain>
    </source>
</reference>
<proteinExistence type="predicted"/>
<dbReference type="EMBL" id="SNXZ01000009">
    <property type="protein sequence ID" value="TDP91117.1"/>
    <property type="molecule type" value="Genomic_DNA"/>
</dbReference>
<name>A0A4R6RX80_LABRH</name>
<dbReference type="InterPro" id="IPR000073">
    <property type="entry name" value="AB_hydrolase_1"/>
</dbReference>
<evidence type="ECO:0000259" key="1">
    <source>
        <dbReference type="Pfam" id="PF12697"/>
    </source>
</evidence>
<protein>
    <submittedName>
        <fullName evidence="2">Pimeloyl-ACP methyl ester carboxylesterase</fullName>
    </submittedName>
</protein>
<evidence type="ECO:0000313" key="2">
    <source>
        <dbReference type="EMBL" id="TDP91117.1"/>
    </source>
</evidence>
<dbReference type="Pfam" id="PF12697">
    <property type="entry name" value="Abhydrolase_6"/>
    <property type="match status" value="1"/>
</dbReference>
<gene>
    <name evidence="2" type="ORF">EV186_109109</name>
</gene>
<organism evidence="2 3">
    <name type="scientific">Labedaea rhizosphaerae</name>
    <dbReference type="NCBI Taxonomy" id="598644"/>
    <lineage>
        <taxon>Bacteria</taxon>
        <taxon>Bacillati</taxon>
        <taxon>Actinomycetota</taxon>
        <taxon>Actinomycetes</taxon>
        <taxon>Pseudonocardiales</taxon>
        <taxon>Pseudonocardiaceae</taxon>
        <taxon>Labedaea</taxon>
    </lineage>
</organism>
<dbReference type="InterPro" id="IPR052897">
    <property type="entry name" value="Sec-Metab_Biosynth_Hydrolase"/>
</dbReference>
<evidence type="ECO:0000313" key="3">
    <source>
        <dbReference type="Proteomes" id="UP000295444"/>
    </source>
</evidence>
<keyword evidence="3" id="KW-1185">Reference proteome</keyword>
<sequence>MVAPLGVPTVAVELPSCGTSAPLGDLAADVRAVRAVLDADPGEPTVLVGHSYGGVVITAAGEHPSVTRLVYVSSMLPDAGESLAGLAGPGPGWVQPDADGLLAMRPDLTEDQIRHHFLADCAPEFAAAAIERLARQNPLALTQPAPSAAWRTVPSRYVVCSEDRATPPQRQRWFAERAAEVVELACGHHPFLSRPGDLADAILAP</sequence>
<dbReference type="SUPFAM" id="SSF53474">
    <property type="entry name" value="alpha/beta-Hydrolases"/>
    <property type="match status" value="1"/>
</dbReference>
<dbReference type="PANTHER" id="PTHR37017:SF11">
    <property type="entry name" value="ESTERASE_LIPASE_THIOESTERASE DOMAIN-CONTAINING PROTEIN"/>
    <property type="match status" value="1"/>
</dbReference>